<evidence type="ECO:0000313" key="2">
    <source>
        <dbReference type="EMBL" id="BAX53992.1"/>
    </source>
</evidence>
<dbReference type="Proteomes" id="UP000516656">
    <property type="component" value="Chromosome 1"/>
</dbReference>
<evidence type="ECO:0000313" key="5">
    <source>
        <dbReference type="Proteomes" id="UP000516656"/>
    </source>
</evidence>
<dbReference type="GeneID" id="93398618"/>
<accession>A0A1Q9H352</accession>
<name>A0A1Q9H352_PHODP</name>
<evidence type="ECO:0000313" key="3">
    <source>
        <dbReference type="EMBL" id="QOD57063.1"/>
    </source>
</evidence>
<dbReference type="HAMAP" id="MF_01064">
    <property type="entry name" value="UPF0253"/>
    <property type="match status" value="1"/>
</dbReference>
<proteinExistence type="inferred from homology"/>
<reference evidence="4" key="2">
    <citation type="submission" date="2017-05" db="EMBL/GenBank/DDBJ databases">
        <title>Whole genome sequence of fish pathogenic bacteria, Photobacterium damselae subsp. piscicida, strain 91-197, isolated from hybrid striped bass (Morone sp.) in USA.</title>
        <authorList>
            <person name="Teru Y."/>
            <person name="Hikima J."/>
            <person name="Kono T."/>
            <person name="Sakai M."/>
            <person name="Takano T."/>
            <person name="Hawke J.P."/>
            <person name="Takeyama H."/>
            <person name="Aoki T."/>
        </authorList>
    </citation>
    <scope>NUCLEOTIDE SEQUENCE [LARGE SCALE GENOMIC DNA]</scope>
    <source>
        <strain evidence="4">91-197</strain>
    </source>
</reference>
<reference evidence="2" key="1">
    <citation type="journal article" date="2017" name="Genome Announc.">
        <title>Whole-Genome Sequence of Photobacterium damselae subsp. piscicida Strain 91-197, Isolated from Hybrid Striped Bass (Morone sp.) in the United States.</title>
        <authorList>
            <person name="Teru Y."/>
            <person name="Hikima J."/>
            <person name="Kono T."/>
            <person name="Sakai M."/>
            <person name="Takano T."/>
            <person name="Hawke J.P."/>
            <person name="Takeyama H."/>
            <person name="Aoki T."/>
        </authorList>
    </citation>
    <scope>NUCLEOTIDE SEQUENCE</scope>
    <source>
        <strain evidence="2">91-197</strain>
    </source>
</reference>
<reference evidence="3 5" key="3">
    <citation type="submission" date="2020-09" db="EMBL/GenBank/DDBJ databases">
        <title>Complete, closed and curated genome sequences of Photobacterium damselae subsp. piscicida isolates from Australia indicate localised evolution and additional plasmid-borne pathogenicity mechanisms.</title>
        <authorList>
            <person name="Baseggio L."/>
            <person name="Silayeva O."/>
            <person name="Buller N."/>
            <person name="Landos M."/>
            <person name="Engelstaedter J."/>
            <person name="Barnes A.C."/>
        </authorList>
    </citation>
    <scope>NUCLEOTIDE SEQUENCE [LARGE SCALE GENOMIC DNA]</scope>
    <source>
        <strain evidence="3 5">AS-16-0540-1</strain>
    </source>
</reference>
<dbReference type="Proteomes" id="UP000218676">
    <property type="component" value="Chromosome 1"/>
</dbReference>
<dbReference type="InterPro" id="IPR009624">
    <property type="entry name" value="UPF0253"/>
</dbReference>
<dbReference type="AlphaFoldDB" id="A0A1Q9H352"/>
<evidence type="ECO:0000313" key="4">
    <source>
        <dbReference type="Proteomes" id="UP000218676"/>
    </source>
</evidence>
<dbReference type="NCBIfam" id="NF003436">
    <property type="entry name" value="PRK04964.1"/>
    <property type="match status" value="1"/>
</dbReference>
<protein>
    <recommendedName>
        <fullName evidence="1">UPF0253 protein IC627_03220</fullName>
    </recommendedName>
</protein>
<gene>
    <name evidence="3" type="ORF">IC627_03220</name>
    <name evidence="2" type="ORF">PDPUS_1_02618</name>
</gene>
<comment type="similarity">
    <text evidence="1">Belongs to the UPF0253 family.</text>
</comment>
<dbReference type="Pfam" id="PF06786">
    <property type="entry name" value="UPF0253"/>
    <property type="match status" value="1"/>
</dbReference>
<dbReference type="RefSeq" id="WP_044174675.1">
    <property type="nucleotide sequence ID" value="NZ_AP018045.1"/>
</dbReference>
<dbReference type="EMBL" id="AP018045">
    <property type="protein sequence ID" value="BAX53992.1"/>
    <property type="molecule type" value="Genomic_DNA"/>
</dbReference>
<dbReference type="EMBL" id="CP061854">
    <property type="protein sequence ID" value="QOD57063.1"/>
    <property type="molecule type" value="Genomic_DNA"/>
</dbReference>
<sequence length="67" mass="7393">MKIYDCCELVRMSYAQIGSGDLGYIPKAITCAVKTLNHIAADESLPMETRERAAFAVANLLMSDHED</sequence>
<organism evidence="2 4">
    <name type="scientific">Photobacterium damsela subsp. piscicida</name>
    <name type="common">Pasteurella piscicida</name>
    <dbReference type="NCBI Taxonomy" id="38294"/>
    <lineage>
        <taxon>Bacteria</taxon>
        <taxon>Pseudomonadati</taxon>
        <taxon>Pseudomonadota</taxon>
        <taxon>Gammaproteobacteria</taxon>
        <taxon>Vibrionales</taxon>
        <taxon>Vibrionaceae</taxon>
        <taxon>Photobacterium</taxon>
    </lineage>
</organism>
<evidence type="ECO:0000256" key="1">
    <source>
        <dbReference type="HAMAP-Rule" id="MF_01064"/>
    </source>
</evidence>